<dbReference type="Proteomes" id="UP000294937">
    <property type="component" value="Unassembled WGS sequence"/>
</dbReference>
<accession>A0A4R3L7Q1</accession>
<protein>
    <submittedName>
        <fullName evidence="2">Uncharacterized protein DUF1540</fullName>
    </submittedName>
</protein>
<comment type="caution">
    <text evidence="2">The sequence shown here is derived from an EMBL/GenBank/DDBJ whole genome shotgun (WGS) entry which is preliminary data.</text>
</comment>
<dbReference type="Pfam" id="PF07561">
    <property type="entry name" value="DUF1540"/>
    <property type="match status" value="1"/>
</dbReference>
<feature type="domain" description="DUF1540" evidence="1">
    <location>
        <begin position="5"/>
        <end position="47"/>
    </location>
</feature>
<keyword evidence="3" id="KW-1185">Reference proteome</keyword>
<organism evidence="2 3">
    <name type="scientific">Hazenella coriacea</name>
    <dbReference type="NCBI Taxonomy" id="1179467"/>
    <lineage>
        <taxon>Bacteria</taxon>
        <taxon>Bacillati</taxon>
        <taxon>Bacillota</taxon>
        <taxon>Bacilli</taxon>
        <taxon>Bacillales</taxon>
        <taxon>Thermoactinomycetaceae</taxon>
        <taxon>Hazenella</taxon>
    </lineage>
</organism>
<gene>
    <name evidence="2" type="ORF">EDD58_103491</name>
</gene>
<sequence length="51" mass="5839">MPRDVMCEVNNCVYWGQGNLCEAEQIYVVSQQGELASDQAETDCYTFEKKD</sequence>
<evidence type="ECO:0000313" key="2">
    <source>
        <dbReference type="EMBL" id="TCS95065.1"/>
    </source>
</evidence>
<evidence type="ECO:0000259" key="1">
    <source>
        <dbReference type="Pfam" id="PF07561"/>
    </source>
</evidence>
<dbReference type="AlphaFoldDB" id="A0A4R3L7Q1"/>
<evidence type="ECO:0000313" key="3">
    <source>
        <dbReference type="Proteomes" id="UP000294937"/>
    </source>
</evidence>
<name>A0A4R3L7Q1_9BACL</name>
<proteinExistence type="predicted"/>
<dbReference type="OrthoDB" id="1681234at2"/>
<dbReference type="EMBL" id="SMAG01000003">
    <property type="protein sequence ID" value="TCS95065.1"/>
    <property type="molecule type" value="Genomic_DNA"/>
</dbReference>
<dbReference type="RefSeq" id="WP_131924419.1">
    <property type="nucleotide sequence ID" value="NZ_SMAG01000003.1"/>
</dbReference>
<reference evidence="2 3" key="1">
    <citation type="submission" date="2019-03" db="EMBL/GenBank/DDBJ databases">
        <title>Genomic Encyclopedia of Type Strains, Phase IV (KMG-IV): sequencing the most valuable type-strain genomes for metagenomic binning, comparative biology and taxonomic classification.</title>
        <authorList>
            <person name="Goeker M."/>
        </authorList>
    </citation>
    <scope>NUCLEOTIDE SEQUENCE [LARGE SCALE GENOMIC DNA]</scope>
    <source>
        <strain evidence="2 3">DSM 45707</strain>
    </source>
</reference>
<dbReference type="InterPro" id="IPR011437">
    <property type="entry name" value="DUF1540"/>
</dbReference>